<dbReference type="InterPro" id="IPR007221">
    <property type="entry name" value="MreC"/>
</dbReference>
<dbReference type="GO" id="GO:0008360">
    <property type="term" value="P:regulation of cell shape"/>
    <property type="evidence" value="ECO:0007669"/>
    <property type="project" value="UniProtKB-KW"/>
</dbReference>
<evidence type="ECO:0000256" key="6">
    <source>
        <dbReference type="SAM" id="Phobius"/>
    </source>
</evidence>
<sequence>MKPLFVKESHLGLRIVLTLLVVAGLIVADMRFNSLDRTRAILDTLVAPVYWVADIPSRLAEWRQTHLVSRSTLQEDNDRLRRENLILEGRTQQMASLQAENIRLRALLNSAALLRDDVVVAELIGVSPDPVRQQVVINKGSRDDVYLGQALIDADGLMGQVVEVAEFTSRVLLITDLTHSVPVQINRNGVRAIAEGNGTLSALEVHHVAATTDIREGDLLVTSGLGGRFPVGYPVAIVTAVERDPGQTFARILAQPTAALDRSRHVLLVFTVDKADSGPE</sequence>
<keyword evidence="6" id="KW-1133">Transmembrane helix</keyword>
<dbReference type="Pfam" id="PF04085">
    <property type="entry name" value="MreC"/>
    <property type="match status" value="1"/>
</dbReference>
<evidence type="ECO:0000256" key="1">
    <source>
        <dbReference type="ARBA" id="ARBA00009369"/>
    </source>
</evidence>
<evidence type="ECO:0000256" key="2">
    <source>
        <dbReference type="ARBA" id="ARBA00013855"/>
    </source>
</evidence>
<evidence type="ECO:0000313" key="8">
    <source>
        <dbReference type="EMBL" id="TXS94887.1"/>
    </source>
</evidence>
<reference evidence="8 9" key="1">
    <citation type="submission" date="2019-08" db="EMBL/GenBank/DDBJ databases">
        <title>Parahaliea maris sp. nov., isolated from the surface seawater.</title>
        <authorList>
            <person name="Liu Y."/>
        </authorList>
    </citation>
    <scope>NUCLEOTIDE SEQUENCE [LARGE SCALE GENOMIC DNA]</scope>
    <source>
        <strain evidence="8 9">S2-26</strain>
    </source>
</reference>
<evidence type="ECO:0000256" key="5">
    <source>
        <dbReference type="PIRNR" id="PIRNR038471"/>
    </source>
</evidence>
<dbReference type="Proteomes" id="UP000321933">
    <property type="component" value="Unassembled WGS sequence"/>
</dbReference>
<dbReference type="InterPro" id="IPR042177">
    <property type="entry name" value="Cell/Rod_1"/>
</dbReference>
<comment type="similarity">
    <text evidence="1 5">Belongs to the MreC family.</text>
</comment>
<dbReference type="NCBIfam" id="TIGR00219">
    <property type="entry name" value="mreC"/>
    <property type="match status" value="1"/>
</dbReference>
<dbReference type="PANTHER" id="PTHR34138:SF1">
    <property type="entry name" value="CELL SHAPE-DETERMINING PROTEIN MREC"/>
    <property type="match status" value="1"/>
</dbReference>
<dbReference type="PANTHER" id="PTHR34138">
    <property type="entry name" value="CELL SHAPE-DETERMINING PROTEIN MREC"/>
    <property type="match status" value="1"/>
</dbReference>
<dbReference type="RefSeq" id="WP_148062729.1">
    <property type="nucleotide sequence ID" value="NZ_VRYZ01000001.1"/>
</dbReference>
<protein>
    <recommendedName>
        <fullName evidence="2 5">Cell shape-determining protein MreC</fullName>
    </recommendedName>
    <alternativeName>
        <fullName evidence="4 5">Cell shape protein MreC</fullName>
    </alternativeName>
</protein>
<keyword evidence="6" id="KW-0472">Membrane</keyword>
<evidence type="ECO:0000256" key="4">
    <source>
        <dbReference type="ARBA" id="ARBA00032089"/>
    </source>
</evidence>
<accession>A0A5C9A5F9</accession>
<evidence type="ECO:0000259" key="7">
    <source>
        <dbReference type="Pfam" id="PF04085"/>
    </source>
</evidence>
<dbReference type="EMBL" id="VRYZ01000001">
    <property type="protein sequence ID" value="TXS94887.1"/>
    <property type="molecule type" value="Genomic_DNA"/>
</dbReference>
<organism evidence="8 9">
    <name type="scientific">Parahaliea aestuarii</name>
    <dbReference type="NCBI Taxonomy" id="1852021"/>
    <lineage>
        <taxon>Bacteria</taxon>
        <taxon>Pseudomonadati</taxon>
        <taxon>Pseudomonadota</taxon>
        <taxon>Gammaproteobacteria</taxon>
        <taxon>Cellvibrionales</taxon>
        <taxon>Halieaceae</taxon>
        <taxon>Parahaliea</taxon>
    </lineage>
</organism>
<dbReference type="Gene3D" id="2.40.10.350">
    <property type="entry name" value="Rod shape-determining protein MreC, domain 2"/>
    <property type="match status" value="1"/>
</dbReference>
<dbReference type="InterPro" id="IPR055342">
    <property type="entry name" value="MreC_beta-barrel_core"/>
</dbReference>
<name>A0A5C9A5F9_9GAMM</name>
<feature type="transmembrane region" description="Helical" evidence="6">
    <location>
        <begin position="12"/>
        <end position="32"/>
    </location>
</feature>
<dbReference type="Gene3D" id="2.40.10.340">
    <property type="entry name" value="Rod shape-determining protein MreC, domain 1"/>
    <property type="match status" value="1"/>
</dbReference>
<proteinExistence type="inferred from homology"/>
<comment type="function">
    <text evidence="5">Involved in formation and maintenance of cell shape.</text>
</comment>
<dbReference type="AlphaFoldDB" id="A0A5C9A5F9"/>
<comment type="caution">
    <text evidence="8">The sequence shown here is derived from an EMBL/GenBank/DDBJ whole genome shotgun (WGS) entry which is preliminary data.</text>
</comment>
<dbReference type="OrthoDB" id="9808025at2"/>
<dbReference type="GO" id="GO:0005886">
    <property type="term" value="C:plasma membrane"/>
    <property type="evidence" value="ECO:0007669"/>
    <property type="project" value="TreeGrafter"/>
</dbReference>
<evidence type="ECO:0000313" key="9">
    <source>
        <dbReference type="Proteomes" id="UP000321933"/>
    </source>
</evidence>
<evidence type="ECO:0000256" key="3">
    <source>
        <dbReference type="ARBA" id="ARBA00022960"/>
    </source>
</evidence>
<gene>
    <name evidence="8" type="primary">mreC</name>
    <name evidence="8" type="ORF">FVW59_02995</name>
</gene>
<dbReference type="InterPro" id="IPR042175">
    <property type="entry name" value="Cell/Rod_MreC_2"/>
</dbReference>
<keyword evidence="3 5" id="KW-0133">Cell shape</keyword>
<keyword evidence="9" id="KW-1185">Reference proteome</keyword>
<feature type="domain" description="Rod shape-determining protein MreC beta-barrel core" evidence="7">
    <location>
        <begin position="124"/>
        <end position="269"/>
    </location>
</feature>
<keyword evidence="6" id="KW-0812">Transmembrane</keyword>
<dbReference type="PIRSF" id="PIRSF038471">
    <property type="entry name" value="MreC"/>
    <property type="match status" value="1"/>
</dbReference>